<protein>
    <submittedName>
        <fullName evidence="2">Uncharacterized protein</fullName>
    </submittedName>
</protein>
<evidence type="ECO:0000313" key="2">
    <source>
        <dbReference type="EMBL" id="SFE69555.1"/>
    </source>
</evidence>
<sequence>MDCQLRSSGAGAAHGWQFGTVTCEHWLSPKVGNEIDGEATVSDDEGPGGAGSEDFPEHPAARAIVMVATTSQR</sequence>
<dbReference type="Proteomes" id="UP000198716">
    <property type="component" value="Unassembled WGS sequence"/>
</dbReference>
<keyword evidence="3" id="KW-1185">Reference proteome</keyword>
<evidence type="ECO:0000256" key="1">
    <source>
        <dbReference type="SAM" id="MobiDB-lite"/>
    </source>
</evidence>
<organism evidence="2 3">
    <name type="scientific">Actinopolyspora alba</name>
    <dbReference type="NCBI Taxonomy" id="673379"/>
    <lineage>
        <taxon>Bacteria</taxon>
        <taxon>Bacillati</taxon>
        <taxon>Actinomycetota</taxon>
        <taxon>Actinomycetes</taxon>
        <taxon>Actinopolysporales</taxon>
        <taxon>Actinopolysporaceae</taxon>
        <taxon>Actinopolyspora</taxon>
        <taxon>Actinopolyspora alba group</taxon>
    </lineage>
</organism>
<name>A0A1I2CN35_9ACTN</name>
<accession>A0A1I2CN35</accession>
<dbReference type="EMBL" id="FOMZ01000028">
    <property type="protein sequence ID" value="SFE69555.1"/>
    <property type="molecule type" value="Genomic_DNA"/>
</dbReference>
<gene>
    <name evidence="2" type="ORF">SAMN04487819_1284</name>
</gene>
<proteinExistence type="predicted"/>
<feature type="compositionally biased region" description="Acidic residues" evidence="1">
    <location>
        <begin position="35"/>
        <end position="46"/>
    </location>
</feature>
<feature type="region of interest" description="Disordered" evidence="1">
    <location>
        <begin position="34"/>
        <end position="60"/>
    </location>
</feature>
<dbReference type="AlphaFoldDB" id="A0A1I2CN35"/>
<reference evidence="3" key="1">
    <citation type="submission" date="2016-10" db="EMBL/GenBank/DDBJ databases">
        <authorList>
            <person name="Varghese N."/>
            <person name="Submissions S."/>
        </authorList>
    </citation>
    <scope>NUCLEOTIDE SEQUENCE [LARGE SCALE GENOMIC DNA]</scope>
    <source>
        <strain evidence="3">DSM 45004</strain>
    </source>
</reference>
<evidence type="ECO:0000313" key="3">
    <source>
        <dbReference type="Proteomes" id="UP000198716"/>
    </source>
</evidence>